<evidence type="ECO:0000256" key="5">
    <source>
        <dbReference type="ARBA" id="ARBA00022692"/>
    </source>
</evidence>
<keyword evidence="4" id="KW-1003">Cell membrane</keyword>
<dbReference type="EMBL" id="OX597816">
    <property type="protein sequence ID" value="CAI9718968.1"/>
    <property type="molecule type" value="Genomic_DNA"/>
</dbReference>
<evidence type="ECO:0000256" key="3">
    <source>
        <dbReference type="ARBA" id="ARBA00022448"/>
    </source>
</evidence>
<protein>
    <submittedName>
        <fullName evidence="10">Aquaporin-like</fullName>
    </submittedName>
</protein>
<name>A0AA36AMQ2_OCTVU</name>
<dbReference type="GO" id="GO:0005886">
    <property type="term" value="C:plasma membrane"/>
    <property type="evidence" value="ECO:0007669"/>
    <property type="project" value="UniProtKB-SubCell"/>
</dbReference>
<dbReference type="SUPFAM" id="SSF81338">
    <property type="entry name" value="Aquaporin-like"/>
    <property type="match status" value="1"/>
</dbReference>
<comment type="similarity">
    <text evidence="2">Belongs to the MIP/aquaporin (TC 1.A.8) family.</text>
</comment>
<feature type="region of interest" description="Disordered" evidence="8">
    <location>
        <begin position="14"/>
        <end position="178"/>
    </location>
</feature>
<evidence type="ECO:0000313" key="11">
    <source>
        <dbReference type="Proteomes" id="UP001162480"/>
    </source>
</evidence>
<dbReference type="InterPro" id="IPR034294">
    <property type="entry name" value="Aquaporin_transptr"/>
</dbReference>
<evidence type="ECO:0000256" key="8">
    <source>
        <dbReference type="SAM" id="MobiDB-lite"/>
    </source>
</evidence>
<feature type="transmembrane region" description="Helical" evidence="9">
    <location>
        <begin position="404"/>
        <end position="422"/>
    </location>
</feature>
<dbReference type="PRINTS" id="PR00783">
    <property type="entry name" value="MINTRINSICP"/>
</dbReference>
<feature type="transmembrane region" description="Helical" evidence="9">
    <location>
        <begin position="372"/>
        <end position="392"/>
    </location>
</feature>
<dbReference type="SUPFAM" id="SSF48652">
    <property type="entry name" value="Tetraspanin"/>
    <property type="match status" value="1"/>
</dbReference>
<evidence type="ECO:0000256" key="4">
    <source>
        <dbReference type="ARBA" id="ARBA00022475"/>
    </source>
</evidence>
<sequence length="578" mass="63112">MNGRRKEIYFIFGAKPPQNQPTLSLHKTSRHCPSTKSADTVPPQNQPTLSLHKTNRHCPSTKPADTVPPQNQPTLSLHKTSRHCPSTKPADTVPPQNQPTLSLHKTSRHYPSTKPADTVPPQNQPTLSLHKTSRHCPSTKPADTIPPQNQRTLSLHKTSRHSPSTKSADSVPPQNQPTLSLHKISRLCPSTKPADTVPPQNQPTLSLHKTSRHCPSTKPADTVPPQNQPTYKYAANKLDNVRKSAKTYGSIREEILSWDLWRATFAEFLATFLFVFAGCASVSSQPTNVVQISLCFGLGIMAMVQMVGHISGGHINPAVTIAMAIVFNITPLRALFYIIAQCLGAIVGAFFLKGVSLPGAGLGVTSLKGINAGQGFAVELFLTFVLVAVIFATTDPNRTHFGNASIAIGLTVTLSHLAAIHLTGSSINPARSLGSAAAANYWEYHWFQKTVKDALEELFEKSKSPEQKAVVSNLFTNNSCCGIEKPEDVDKYNFRCDNMDWPGCYTKVKEIIEINLPTAIGIAIVIIVVQSLTTELLSHVPVPATDDQPGLARVQLSEEQQEWKLTQNVEQHITTNFS</sequence>
<evidence type="ECO:0000256" key="7">
    <source>
        <dbReference type="ARBA" id="ARBA00023136"/>
    </source>
</evidence>
<dbReference type="InterPro" id="IPR008952">
    <property type="entry name" value="Tetraspanin_EC2_sf"/>
</dbReference>
<keyword evidence="5 9" id="KW-0812">Transmembrane</keyword>
<keyword evidence="7 9" id="KW-0472">Membrane</keyword>
<evidence type="ECO:0000256" key="6">
    <source>
        <dbReference type="ARBA" id="ARBA00022989"/>
    </source>
</evidence>
<evidence type="ECO:0000313" key="10">
    <source>
        <dbReference type="EMBL" id="CAI9718968.1"/>
    </source>
</evidence>
<dbReference type="InterPro" id="IPR023271">
    <property type="entry name" value="Aquaporin-like"/>
</dbReference>
<feature type="transmembrane region" description="Helical" evidence="9">
    <location>
        <begin position="319"/>
        <end position="352"/>
    </location>
</feature>
<dbReference type="Gene3D" id="1.20.1080.10">
    <property type="entry name" value="Glycerol uptake facilitator protein"/>
    <property type="match status" value="1"/>
</dbReference>
<keyword evidence="3" id="KW-0813">Transport</keyword>
<evidence type="ECO:0000256" key="1">
    <source>
        <dbReference type="ARBA" id="ARBA00004651"/>
    </source>
</evidence>
<dbReference type="CDD" id="cd00333">
    <property type="entry name" value="MIP"/>
    <property type="match status" value="1"/>
</dbReference>
<reference evidence="10" key="1">
    <citation type="submission" date="2023-08" db="EMBL/GenBank/DDBJ databases">
        <authorList>
            <person name="Alioto T."/>
            <person name="Alioto T."/>
            <person name="Gomez Garrido J."/>
        </authorList>
    </citation>
    <scope>NUCLEOTIDE SEQUENCE</scope>
</reference>
<feature type="compositionally biased region" description="Polar residues" evidence="8">
    <location>
        <begin position="120"/>
        <end position="130"/>
    </location>
</feature>
<dbReference type="AlphaFoldDB" id="A0AA36AMQ2"/>
<organism evidence="10 11">
    <name type="scientific">Octopus vulgaris</name>
    <name type="common">Common octopus</name>
    <dbReference type="NCBI Taxonomy" id="6645"/>
    <lineage>
        <taxon>Eukaryota</taxon>
        <taxon>Metazoa</taxon>
        <taxon>Spiralia</taxon>
        <taxon>Lophotrochozoa</taxon>
        <taxon>Mollusca</taxon>
        <taxon>Cephalopoda</taxon>
        <taxon>Coleoidea</taxon>
        <taxon>Octopodiformes</taxon>
        <taxon>Octopoda</taxon>
        <taxon>Incirrata</taxon>
        <taxon>Octopodidae</taxon>
        <taxon>Octopus</taxon>
    </lineage>
</organism>
<feature type="compositionally biased region" description="Polar residues" evidence="8">
    <location>
        <begin position="20"/>
        <end position="52"/>
    </location>
</feature>
<dbReference type="InterPro" id="IPR000425">
    <property type="entry name" value="MIP"/>
</dbReference>
<gene>
    <name evidence="10" type="ORF">OCTVUL_1B027554</name>
</gene>
<proteinExistence type="inferred from homology"/>
<feature type="compositionally biased region" description="Polar residues" evidence="8">
    <location>
        <begin position="68"/>
        <end position="78"/>
    </location>
</feature>
<dbReference type="Pfam" id="PF00230">
    <property type="entry name" value="MIP"/>
    <property type="match status" value="1"/>
</dbReference>
<feature type="compositionally biased region" description="Polar residues" evidence="8">
    <location>
        <begin position="198"/>
        <end position="208"/>
    </location>
</feature>
<keyword evidence="6 9" id="KW-1133">Transmembrane helix</keyword>
<dbReference type="PANTHER" id="PTHR19139:SF199">
    <property type="entry name" value="MIP17260P"/>
    <property type="match status" value="1"/>
</dbReference>
<dbReference type="InterPro" id="IPR022357">
    <property type="entry name" value="MIP_CS"/>
</dbReference>
<dbReference type="PANTHER" id="PTHR19139">
    <property type="entry name" value="AQUAPORIN TRANSPORTER"/>
    <property type="match status" value="1"/>
</dbReference>
<dbReference type="PROSITE" id="PS00221">
    <property type="entry name" value="MIP"/>
    <property type="match status" value="1"/>
</dbReference>
<evidence type="ECO:0000256" key="2">
    <source>
        <dbReference type="ARBA" id="ARBA00006175"/>
    </source>
</evidence>
<dbReference type="GO" id="GO:0015250">
    <property type="term" value="F:water channel activity"/>
    <property type="evidence" value="ECO:0007669"/>
    <property type="project" value="TreeGrafter"/>
</dbReference>
<dbReference type="Proteomes" id="UP001162480">
    <property type="component" value="Chromosome 3"/>
</dbReference>
<feature type="compositionally biased region" description="Polar residues" evidence="8">
    <location>
        <begin position="94"/>
        <end position="104"/>
    </location>
</feature>
<accession>A0AA36AMQ2</accession>
<comment type="subcellular location">
    <subcellularLocation>
        <location evidence="1">Cell membrane</location>
        <topology evidence="1">Multi-pass membrane protein</topology>
    </subcellularLocation>
</comment>
<keyword evidence="11" id="KW-1185">Reference proteome</keyword>
<evidence type="ECO:0000256" key="9">
    <source>
        <dbReference type="SAM" id="Phobius"/>
    </source>
</evidence>
<feature type="region of interest" description="Disordered" evidence="8">
    <location>
        <begin position="191"/>
        <end position="228"/>
    </location>
</feature>
<feature type="compositionally biased region" description="Polar residues" evidence="8">
    <location>
        <begin position="146"/>
        <end position="178"/>
    </location>
</feature>